<dbReference type="InterPro" id="IPR008928">
    <property type="entry name" value="6-hairpin_glycosidase_sf"/>
</dbReference>
<reference evidence="2 3" key="1">
    <citation type="journal article" date="2018" name="Nat. Biotechnol.">
        <title>A standardized bacterial taxonomy based on genome phylogeny substantially revises the tree of life.</title>
        <authorList>
            <person name="Parks D.H."/>
            <person name="Chuvochina M."/>
            <person name="Waite D.W."/>
            <person name="Rinke C."/>
            <person name="Skarshewski A."/>
            <person name="Chaumeil P.A."/>
            <person name="Hugenholtz P."/>
        </authorList>
    </citation>
    <scope>NUCLEOTIDE SEQUENCE [LARGE SCALE GENOMIC DNA]</scope>
    <source>
        <strain evidence="2">UBA11482</strain>
    </source>
</reference>
<dbReference type="PROSITE" id="PS51257">
    <property type="entry name" value="PROKAR_LIPOPROTEIN"/>
    <property type="match status" value="1"/>
</dbReference>
<dbReference type="Proteomes" id="UP000262954">
    <property type="component" value="Unassembled WGS sequence"/>
</dbReference>
<dbReference type="InterPro" id="IPR035396">
    <property type="entry name" value="Bac_rhamnosid6H"/>
</dbReference>
<comment type="caution">
    <text evidence="2">The sequence shown here is derived from an EMBL/GenBank/DDBJ whole genome shotgun (WGS) entry which is preliminary data.</text>
</comment>
<evidence type="ECO:0000313" key="3">
    <source>
        <dbReference type="Proteomes" id="UP000262954"/>
    </source>
</evidence>
<evidence type="ECO:0000259" key="1">
    <source>
        <dbReference type="Pfam" id="PF17389"/>
    </source>
</evidence>
<dbReference type="GO" id="GO:0005975">
    <property type="term" value="P:carbohydrate metabolic process"/>
    <property type="evidence" value="ECO:0007669"/>
    <property type="project" value="InterPro"/>
</dbReference>
<accession>A0A354M399</accession>
<dbReference type="EMBL" id="DNWC01000105">
    <property type="protein sequence ID" value="HBJ08988.1"/>
    <property type="molecule type" value="Genomic_DNA"/>
</dbReference>
<feature type="domain" description="Alpha-L-rhamnosidase six-hairpin glycosidase" evidence="1">
    <location>
        <begin position="317"/>
        <end position="443"/>
    </location>
</feature>
<dbReference type="Gene3D" id="2.60.120.260">
    <property type="entry name" value="Galactose-binding domain-like"/>
    <property type="match status" value="1"/>
</dbReference>
<evidence type="ECO:0000313" key="2">
    <source>
        <dbReference type="EMBL" id="HBJ08988.1"/>
    </source>
</evidence>
<dbReference type="Pfam" id="PF17389">
    <property type="entry name" value="Bac_rhamnosid6H"/>
    <property type="match status" value="1"/>
</dbReference>
<sequence>MKIFSAILISGVFLTTACTQKENTVIYKGNTYTVYDNRVEQGKFRAVAISKDEIRSDYESPADKGYSPTIHFKFSINSRDNELPAGEEHIITLKPQNDTCVSPVILFGERYTAIDTNAESIPLPHRTVWTVKVDMSPMFEAFKKQGFYKTPTGDIISESDFKGVYIAGGSEPMTWDFENLYSREGMELSDPDKNGIYEISLTMNTKEPRKENYSVWSLSADIDAFPQYGSQQLLIDALYRMSLNELLDNIRPDGTLRAGAAWDGVWTRDISYSIYLALAYIYPDAAQKSLVAKVNNNRIIQDTGTGGAWPVSSDRMIWSVAAWELYKYTGDKEWLQYAFEVIRNSAQDDQFTLKDPTTGLFRGEQSYLDWREQSYPRWMQPADIYQSLCLGTNAVHCRTYGILAEMAAELGKDASIFQQQADSLKTAINRHLWIETKEYYGQYLYGGIYPILSPGIDNLGESLSILFDIASNEQTRRMIARIPVAEYGATSIYPQIGEIKPYHNNAVWPFVQAFWNLASAKAENEASVTRGLGALYRAAALFTTNKELFVASTGDYSGTAVNSDKMLWSLSGNIAMIYRLFYGMKFETDGIRFTPFVPQSIAGNKRISNFNYRKAVLQIDLSGTGNRIKKFTIDNEEQAEAFFPATLTGMHTIKIELETDFRTRDSITVRPITDMPETSRLGYQKDNNTLEILNYSPDNRYIVYLNGKGERIIMQRYYGLPVLDRFTRVAAVPVNRSGVAGFTGKPFTWLPPHSEIRIEAESVIPKSPIKGSEYSGKGFIEISKTKNRKIDLMIPINIPGQYAIDVRYANGNGPINTQNKCAIRSLFANGQFKGALVMPQRGENEWANWGYSNPVIVNLNRGGNKISIRFISPQDENMNGEINSALIDFIRLRRIGDINKTPEARPIWLPKE</sequence>
<dbReference type="AlphaFoldDB" id="A0A354M399"/>
<dbReference type="Gene3D" id="1.50.10.10">
    <property type="match status" value="1"/>
</dbReference>
<organism evidence="2 3">
    <name type="scientific">Coprobacter fastidiosus</name>
    <dbReference type="NCBI Taxonomy" id="1099853"/>
    <lineage>
        <taxon>Bacteria</taxon>
        <taxon>Pseudomonadati</taxon>
        <taxon>Bacteroidota</taxon>
        <taxon>Bacteroidia</taxon>
        <taxon>Bacteroidales</taxon>
        <taxon>Barnesiellaceae</taxon>
        <taxon>Coprobacter</taxon>
    </lineage>
</organism>
<proteinExistence type="predicted"/>
<protein>
    <submittedName>
        <fullName evidence="2">Glycogen debranching protein</fullName>
    </submittedName>
</protein>
<dbReference type="SUPFAM" id="SSF48208">
    <property type="entry name" value="Six-hairpin glycosidases"/>
    <property type="match status" value="1"/>
</dbReference>
<name>A0A354M399_9BACT</name>
<dbReference type="InterPro" id="IPR012341">
    <property type="entry name" value="6hp_glycosidase-like_sf"/>
</dbReference>
<gene>
    <name evidence="2" type="ORF">DDY73_08265</name>
</gene>